<dbReference type="PANTHER" id="PTHR43031">
    <property type="entry name" value="FAD-DEPENDENT OXIDOREDUCTASE"/>
    <property type="match status" value="1"/>
</dbReference>
<sequence>MALKEDICSAMENYMMTSPPDWNVVRVGELKKALDAGQKIFLLDVREPAEYQAGHIEGAVNVSVKELPKRVAELPQDRDVKMVAYCASGIRSAYATMFLRVYGYRDVRTMEHGIREWVSAGYPVV</sequence>
<reference evidence="2 3" key="1">
    <citation type="journal article" date="2007" name="Appl. Environ. Microbiol.">
        <title>Isolation of key methanogens for global methane emission from rice paddy fields: a novel isolate affiliated with the clone cluster rice cluster I.</title>
        <authorList>
            <person name="Sakai S."/>
            <person name="Imachi H."/>
            <person name="Sekiguchi Y."/>
            <person name="Ohashi A."/>
            <person name="Harada H."/>
            <person name="Kamagata Y."/>
        </authorList>
    </citation>
    <scope>NUCLEOTIDE SEQUENCE [LARGE SCALE GENOMIC DNA]</scope>
    <source>
        <strain evidence="3">DSM 17711 / JCM 13418 / NBRC 101707 / SANAE</strain>
    </source>
</reference>
<dbReference type="OrthoDB" id="135517at2157"/>
<dbReference type="InterPro" id="IPR050229">
    <property type="entry name" value="GlpE_sulfurtransferase"/>
</dbReference>
<reference evidence="3" key="3">
    <citation type="journal article" date="2011" name="PLoS ONE">
        <title>Genome sequence of a mesophilic hydrogenotrophic methanogen Methanocella paludicola, the first cultivated representative of the order Methanocellales.</title>
        <authorList>
            <person name="Sakai S."/>
            <person name="Takaki Y."/>
            <person name="Shimamura S."/>
            <person name="Sekine M."/>
            <person name="Tajima T."/>
            <person name="Kosugi H."/>
            <person name="Ichikawa N."/>
            <person name="Tasumi E."/>
            <person name="Hiraki A.T."/>
            <person name="Shimizu A."/>
            <person name="Kato Y."/>
            <person name="Nishiko R."/>
            <person name="Mori K."/>
            <person name="Fujita N."/>
            <person name="Imachi H."/>
            <person name="Takai K."/>
        </authorList>
    </citation>
    <scope>NUCLEOTIDE SEQUENCE [LARGE SCALE GENOMIC DNA]</scope>
    <source>
        <strain evidence="3">DSM 17711 / JCM 13418 / NBRC 101707 / SANAE</strain>
    </source>
</reference>
<dbReference type="PROSITE" id="PS50206">
    <property type="entry name" value="RHODANESE_3"/>
    <property type="match status" value="1"/>
</dbReference>
<dbReference type="SMART" id="SM00450">
    <property type="entry name" value="RHOD"/>
    <property type="match status" value="1"/>
</dbReference>
<organism evidence="2 3">
    <name type="scientific">Methanocella paludicola (strain DSM 17711 / JCM 13418 / NBRC 101707 / SANAE)</name>
    <dbReference type="NCBI Taxonomy" id="304371"/>
    <lineage>
        <taxon>Archaea</taxon>
        <taxon>Methanobacteriati</taxon>
        <taxon>Methanobacteriota</taxon>
        <taxon>Stenosarchaea group</taxon>
        <taxon>Methanomicrobia</taxon>
        <taxon>Methanocellales</taxon>
        <taxon>Methanocellaceae</taxon>
        <taxon>Methanocella</taxon>
    </lineage>
</organism>
<dbReference type="InterPro" id="IPR036873">
    <property type="entry name" value="Rhodanese-like_dom_sf"/>
</dbReference>
<dbReference type="STRING" id="304371.MCP_2739"/>
<evidence type="ECO:0000313" key="3">
    <source>
        <dbReference type="Proteomes" id="UP000001882"/>
    </source>
</evidence>
<dbReference type="InParanoid" id="D1Z289"/>
<dbReference type="Pfam" id="PF00581">
    <property type="entry name" value="Rhodanese"/>
    <property type="match status" value="1"/>
</dbReference>
<proteinExistence type="predicted"/>
<dbReference type="GeneID" id="8682441"/>
<dbReference type="InterPro" id="IPR001763">
    <property type="entry name" value="Rhodanese-like_dom"/>
</dbReference>
<reference evidence="2 3" key="2">
    <citation type="journal article" date="2008" name="Int. J. Syst. Evol. Microbiol.">
        <title>Methanocella paludicola gen. nov., sp. nov., a methane-producing archaeon, the first isolate of the lineage 'Rice Cluster I', and proposal of the new archaeal order Methanocellales ord. nov.</title>
        <authorList>
            <person name="Sakai S."/>
            <person name="Imachi H."/>
            <person name="Hanada S."/>
            <person name="Ohashi A."/>
            <person name="Harada H."/>
            <person name="Kamagata Y."/>
        </authorList>
    </citation>
    <scope>NUCLEOTIDE SEQUENCE [LARGE SCALE GENOMIC DNA]</scope>
    <source>
        <strain evidence="3">DSM 17711 / JCM 13418 / NBRC 101707 / SANAE</strain>
    </source>
</reference>
<dbReference type="PANTHER" id="PTHR43031:SF1">
    <property type="entry name" value="PYRIDINE NUCLEOTIDE-DISULPHIDE OXIDOREDUCTASE"/>
    <property type="match status" value="1"/>
</dbReference>
<feature type="domain" description="Rhodanese" evidence="1">
    <location>
        <begin position="36"/>
        <end position="125"/>
    </location>
</feature>
<dbReference type="Proteomes" id="UP000001882">
    <property type="component" value="Chromosome"/>
</dbReference>
<accession>D1Z289</accession>
<keyword evidence="3" id="KW-1185">Reference proteome</keyword>
<dbReference type="CDD" id="cd00158">
    <property type="entry name" value="RHOD"/>
    <property type="match status" value="1"/>
</dbReference>
<evidence type="ECO:0000313" key="2">
    <source>
        <dbReference type="EMBL" id="BAI62811.1"/>
    </source>
</evidence>
<dbReference type="SUPFAM" id="SSF52821">
    <property type="entry name" value="Rhodanese/Cell cycle control phosphatase"/>
    <property type="match status" value="1"/>
</dbReference>
<protein>
    <recommendedName>
        <fullName evidence="1">Rhodanese domain-containing protein</fullName>
    </recommendedName>
</protein>
<gene>
    <name evidence="2" type="ordered locus">MCP_2739</name>
</gene>
<dbReference type="KEGG" id="mpd:MCP_2739"/>
<dbReference type="eggNOG" id="arCOG02021">
    <property type="taxonomic scope" value="Archaea"/>
</dbReference>
<dbReference type="RefSeq" id="WP_012901485.1">
    <property type="nucleotide sequence ID" value="NC_013665.1"/>
</dbReference>
<dbReference type="Gene3D" id="3.40.250.10">
    <property type="entry name" value="Rhodanese-like domain"/>
    <property type="match status" value="1"/>
</dbReference>
<name>D1Z289_METPS</name>
<evidence type="ECO:0000259" key="1">
    <source>
        <dbReference type="PROSITE" id="PS50206"/>
    </source>
</evidence>
<dbReference type="AlphaFoldDB" id="D1Z289"/>
<dbReference type="EMBL" id="AP011532">
    <property type="protein sequence ID" value="BAI62811.1"/>
    <property type="molecule type" value="Genomic_DNA"/>
</dbReference>